<dbReference type="AlphaFoldDB" id="A0A1H8KI40"/>
<organism evidence="1 2">
    <name type="scientific">Brachymonas denitrificans DSM 15123</name>
    <dbReference type="NCBI Taxonomy" id="1121117"/>
    <lineage>
        <taxon>Bacteria</taxon>
        <taxon>Pseudomonadati</taxon>
        <taxon>Pseudomonadota</taxon>
        <taxon>Betaproteobacteria</taxon>
        <taxon>Burkholderiales</taxon>
        <taxon>Comamonadaceae</taxon>
        <taxon>Brachymonas</taxon>
    </lineage>
</organism>
<protein>
    <submittedName>
        <fullName evidence="1">Uncharacterized protein</fullName>
    </submittedName>
</protein>
<name>A0A1H8KI40_9BURK</name>
<dbReference type="EMBL" id="FOCW01000011">
    <property type="protein sequence ID" value="SEN92487.1"/>
    <property type="molecule type" value="Genomic_DNA"/>
</dbReference>
<dbReference type="OrthoDB" id="7057642at2"/>
<proteinExistence type="predicted"/>
<dbReference type="STRING" id="1121117.SAMN02745977_02354"/>
<dbReference type="InterPro" id="IPR021332">
    <property type="entry name" value="DUF2944"/>
</dbReference>
<sequence>MDELVRQAMAKWPNVPHAYGWLGLGMRGDWYLRDEAAQAAGPFSGPGSSAASRGSVLQLEKLVEFIGRNYLVDEQGRWYFQNGPQRVFVELESTPWVLRVEQQGDGYKVCTHTGLPAKVERALCDEEGHVYLVTDHGLGLVHTLDTLVMAEAVEDVMWPLEDVQAASLPERFGYRMSPQKDQQA</sequence>
<evidence type="ECO:0000313" key="1">
    <source>
        <dbReference type="EMBL" id="SEN92487.1"/>
    </source>
</evidence>
<dbReference type="Proteomes" id="UP000199531">
    <property type="component" value="Unassembled WGS sequence"/>
</dbReference>
<gene>
    <name evidence="1" type="ORF">SAMN02745977_02354</name>
</gene>
<dbReference type="RefSeq" id="WP_091818176.1">
    <property type="nucleotide sequence ID" value="NZ_FOCW01000011.1"/>
</dbReference>
<accession>A0A1H8KI40</accession>
<reference evidence="1 2" key="1">
    <citation type="submission" date="2016-10" db="EMBL/GenBank/DDBJ databases">
        <authorList>
            <person name="de Groot N.N."/>
        </authorList>
    </citation>
    <scope>NUCLEOTIDE SEQUENCE [LARGE SCALE GENOMIC DNA]</scope>
    <source>
        <strain evidence="1 2">DSM 15123</strain>
    </source>
</reference>
<keyword evidence="2" id="KW-1185">Reference proteome</keyword>
<evidence type="ECO:0000313" key="2">
    <source>
        <dbReference type="Proteomes" id="UP000199531"/>
    </source>
</evidence>
<dbReference type="Pfam" id="PF11161">
    <property type="entry name" value="DUF2944"/>
    <property type="match status" value="1"/>
</dbReference>